<proteinExistence type="predicted"/>
<reference evidence="2 3" key="1">
    <citation type="submission" date="2024-08" db="EMBL/GenBank/DDBJ databases">
        <authorList>
            <person name="Cucini C."/>
            <person name="Frati F."/>
        </authorList>
    </citation>
    <scope>NUCLEOTIDE SEQUENCE [LARGE SCALE GENOMIC DNA]</scope>
</reference>
<feature type="transmembrane region" description="Helical" evidence="1">
    <location>
        <begin position="77"/>
        <end position="94"/>
    </location>
</feature>
<evidence type="ECO:0000313" key="2">
    <source>
        <dbReference type="EMBL" id="CAL8140103.1"/>
    </source>
</evidence>
<keyword evidence="1" id="KW-0472">Membrane</keyword>
<sequence length="392" mass="43576">MLIHTGFGEALGNAYTALSHFPGIPIHYNSKRQCFEFRKTFANAATSIYLGIMATIMCADCLLSTSDNSPLWKFIDLFWACSFAMAAHFNWVFFSEPRTAIAMFNSFVNMEKRMARVGYTCTPDGLTKIAKTACSFLMRPIVLSTILWSVGSTYLPCQPINFFSILMPQGFCNNPPIQTNFVFTLFKWTVNTVLAIVNGLTFYATATSGICCAVQITVGVLCIRYNIQVFGKLAESMEIPIHTVIGYFREIQIITGLFNSIHRIALLHLMEAISLAQILLGFVSIRCGISLGSGLPVPIFLLLVCIILGLQSVVVLLVIYGLGSEAYTCSRKTLQHVITVRGFKRKTFGHRLIASCPCLKVEIGTMNFIEKDTSFNMENFCTGRIVDLLLLQ</sequence>
<keyword evidence="3" id="KW-1185">Reference proteome</keyword>
<feature type="transmembrane region" description="Helical" evidence="1">
    <location>
        <begin position="264"/>
        <end position="285"/>
    </location>
</feature>
<keyword evidence="1" id="KW-1133">Transmembrane helix</keyword>
<protein>
    <recommendedName>
        <fullName evidence="4">Odorant receptor</fullName>
    </recommendedName>
</protein>
<evidence type="ECO:0000313" key="3">
    <source>
        <dbReference type="Proteomes" id="UP001642540"/>
    </source>
</evidence>
<keyword evidence="1" id="KW-0812">Transmembrane</keyword>
<organism evidence="2 3">
    <name type="scientific">Orchesella dallaii</name>
    <dbReference type="NCBI Taxonomy" id="48710"/>
    <lineage>
        <taxon>Eukaryota</taxon>
        <taxon>Metazoa</taxon>
        <taxon>Ecdysozoa</taxon>
        <taxon>Arthropoda</taxon>
        <taxon>Hexapoda</taxon>
        <taxon>Collembola</taxon>
        <taxon>Entomobryomorpha</taxon>
        <taxon>Entomobryoidea</taxon>
        <taxon>Orchesellidae</taxon>
        <taxon>Orchesellinae</taxon>
        <taxon>Orchesella</taxon>
    </lineage>
</organism>
<accession>A0ABP1RZV3</accession>
<comment type="caution">
    <text evidence="2">The sequence shown here is derived from an EMBL/GenBank/DDBJ whole genome shotgun (WGS) entry which is preliminary data.</text>
</comment>
<evidence type="ECO:0008006" key="4">
    <source>
        <dbReference type="Google" id="ProtNLM"/>
    </source>
</evidence>
<feature type="transmembrane region" description="Helical" evidence="1">
    <location>
        <begin position="41"/>
        <end position="65"/>
    </location>
</feature>
<evidence type="ECO:0000256" key="1">
    <source>
        <dbReference type="SAM" id="Phobius"/>
    </source>
</evidence>
<gene>
    <name evidence="2" type="ORF">ODALV1_LOCUS28144</name>
</gene>
<name>A0ABP1RZV3_9HEXA</name>
<dbReference type="EMBL" id="CAXLJM020000133">
    <property type="protein sequence ID" value="CAL8140103.1"/>
    <property type="molecule type" value="Genomic_DNA"/>
</dbReference>
<feature type="transmembrane region" description="Helical" evidence="1">
    <location>
        <begin position="297"/>
        <end position="322"/>
    </location>
</feature>
<dbReference type="Proteomes" id="UP001642540">
    <property type="component" value="Unassembled WGS sequence"/>
</dbReference>